<protein>
    <submittedName>
        <fullName evidence="2">NADH dehydrogenase subunit 6</fullName>
    </submittedName>
</protein>
<dbReference type="EMBL" id="PP836785">
    <property type="protein sequence ID" value="XCH32326.1"/>
    <property type="molecule type" value="Genomic_DNA"/>
</dbReference>
<gene>
    <name evidence="2" type="primary">nd6</name>
</gene>
<keyword evidence="2" id="KW-0496">Mitochondrion</keyword>
<name>A0AAU8G7B5_9HEMI</name>
<keyword evidence="1" id="KW-0472">Membrane</keyword>
<evidence type="ECO:0000256" key="1">
    <source>
        <dbReference type="SAM" id="Phobius"/>
    </source>
</evidence>
<geneLocation type="mitochondrion" evidence="2"/>
<dbReference type="AlphaFoldDB" id="A0AAU8G7B5"/>
<reference evidence="2" key="1">
    <citation type="submission" date="2024-05" db="EMBL/GenBank/DDBJ databases">
        <authorList>
            <person name="Aishan Z."/>
        </authorList>
    </citation>
    <scope>NUCLEOTIDE SEQUENCE</scope>
</reference>
<evidence type="ECO:0000313" key="2">
    <source>
        <dbReference type="EMBL" id="XCH32326.1"/>
    </source>
</evidence>
<organism evidence="2">
    <name type="scientific">Colposcenia aliena</name>
    <dbReference type="NCBI Taxonomy" id="3101724"/>
    <lineage>
        <taxon>Eukaryota</taxon>
        <taxon>Metazoa</taxon>
        <taxon>Ecdysozoa</taxon>
        <taxon>Arthropoda</taxon>
        <taxon>Hexapoda</taxon>
        <taxon>Insecta</taxon>
        <taxon>Pterygota</taxon>
        <taxon>Neoptera</taxon>
        <taxon>Paraneoptera</taxon>
        <taxon>Hemiptera</taxon>
        <taxon>Sternorrhyncha</taxon>
        <taxon>Psylloidea</taxon>
        <taxon>Aphalaridae</taxon>
        <taxon>Colposcenia</taxon>
    </lineage>
</organism>
<feature type="transmembrane region" description="Helical" evidence="1">
    <location>
        <begin position="82"/>
        <end position="106"/>
    </location>
</feature>
<keyword evidence="1" id="KW-1133">Transmembrane helix</keyword>
<feature type="transmembrane region" description="Helical" evidence="1">
    <location>
        <begin position="47"/>
        <end position="70"/>
    </location>
</feature>
<proteinExistence type="predicted"/>
<sequence>MMKILFMVMMVNSWVMSSFSYPLFLGFMIIMQTLALCSMVRMMNSSSWLTMTILLIMLGGLMIIFLYTTSISSNKFMIKKQLLYKYFIMIILWFPITNMIIESFFLESLSFMDNFNKEYFKMYSYINFHPSMFMFFYLLLALIIMIKMMKLPKGPMRKKY</sequence>
<accession>A0AAU8G7B5</accession>
<feature type="transmembrane region" description="Helical" evidence="1">
    <location>
        <begin position="126"/>
        <end position="149"/>
    </location>
</feature>
<keyword evidence="1" id="KW-0812">Transmembrane</keyword>